<evidence type="ECO:0000313" key="4">
    <source>
        <dbReference type="Proteomes" id="UP000245539"/>
    </source>
</evidence>
<feature type="chain" id="PRO_5016414910" description="Cytochrome P460 domain-containing protein" evidence="1">
    <location>
        <begin position="27"/>
        <end position="204"/>
    </location>
</feature>
<evidence type="ECO:0000313" key="3">
    <source>
        <dbReference type="EMBL" id="PWQ95498.1"/>
    </source>
</evidence>
<keyword evidence="4" id="KW-1185">Reference proteome</keyword>
<feature type="signal peptide" evidence="1">
    <location>
        <begin position="1"/>
        <end position="26"/>
    </location>
</feature>
<dbReference type="CDD" id="cd20716">
    <property type="entry name" value="cyt_P460_fam"/>
    <property type="match status" value="1"/>
</dbReference>
<dbReference type="InterPro" id="IPR038142">
    <property type="entry name" value="Cytochrome_P460_sp"/>
</dbReference>
<dbReference type="PROSITE" id="PS51257">
    <property type="entry name" value="PROKAR_LIPOPROTEIN"/>
    <property type="match status" value="1"/>
</dbReference>
<dbReference type="Gene3D" id="3.50.70.20">
    <property type="entry name" value="Cytochrome P460"/>
    <property type="match status" value="1"/>
</dbReference>
<evidence type="ECO:0000256" key="1">
    <source>
        <dbReference type="SAM" id="SignalP"/>
    </source>
</evidence>
<comment type="caution">
    <text evidence="3">The sequence shown here is derived from an EMBL/GenBank/DDBJ whole genome shotgun (WGS) entry which is preliminary data.</text>
</comment>
<dbReference type="OrthoDB" id="511546at2"/>
<dbReference type="AlphaFoldDB" id="A0A317CAC7"/>
<proteinExistence type="predicted"/>
<feature type="domain" description="Cytochrome P460" evidence="2">
    <location>
        <begin position="60"/>
        <end position="192"/>
    </location>
</feature>
<dbReference type="Proteomes" id="UP000245539">
    <property type="component" value="Unassembled WGS sequence"/>
</dbReference>
<dbReference type="EMBL" id="QGKM01000045">
    <property type="protein sequence ID" value="PWQ95498.1"/>
    <property type="molecule type" value="Genomic_DNA"/>
</dbReference>
<dbReference type="Pfam" id="PF16694">
    <property type="entry name" value="Cytochrome_P460"/>
    <property type="match status" value="1"/>
</dbReference>
<gene>
    <name evidence="3" type="ORF">DKW60_14890</name>
</gene>
<keyword evidence="1" id="KW-0732">Signal</keyword>
<dbReference type="RefSeq" id="WP_109838453.1">
    <property type="nucleotide sequence ID" value="NZ_QGKM01000045.1"/>
</dbReference>
<reference evidence="3 4" key="1">
    <citation type="submission" date="2018-05" db="EMBL/GenBank/DDBJ databases">
        <title>Leucothrix arctica sp. nov., isolated from Arctic seawater.</title>
        <authorList>
            <person name="Choi A."/>
            <person name="Baek K."/>
        </authorList>
    </citation>
    <scope>NUCLEOTIDE SEQUENCE [LARGE SCALE GENOMIC DNA]</scope>
    <source>
        <strain evidence="3 4">JCM 18388</strain>
    </source>
</reference>
<organism evidence="3 4">
    <name type="scientific">Leucothrix pacifica</name>
    <dbReference type="NCBI Taxonomy" id="1247513"/>
    <lineage>
        <taxon>Bacteria</taxon>
        <taxon>Pseudomonadati</taxon>
        <taxon>Pseudomonadota</taxon>
        <taxon>Gammaproteobacteria</taxon>
        <taxon>Thiotrichales</taxon>
        <taxon>Thiotrichaceae</taxon>
        <taxon>Leucothrix</taxon>
    </lineage>
</organism>
<dbReference type="InterPro" id="IPR032033">
    <property type="entry name" value="Cytochrome_P460"/>
</dbReference>
<evidence type="ECO:0000259" key="2">
    <source>
        <dbReference type="Pfam" id="PF16694"/>
    </source>
</evidence>
<accession>A0A317CAC7</accession>
<name>A0A317CAC7_9GAMM</name>
<sequence>MKKTFVKLQGPIAITTALALSTVLTACMYGSSGSNETNNTYQQNGMMKMQDKQDGDTAVPADYRSWPKFVKTVDKVKTAQVRELYINQAGMKTQRGDDFPSGTISVMELYDAQKTADGKAVMDKNGRLIKSKLSKIFIMEKGEGWKSKQPAGTIDNGDWIYSAYLADGKTPATSDFAACRTCHLPLADDDYVARYDEHFDVYKR</sequence>
<protein>
    <recommendedName>
        <fullName evidence="2">Cytochrome P460 domain-containing protein</fullName>
    </recommendedName>
</protein>